<organism evidence="3 4">
    <name type="scientific">Discina gigas</name>
    <dbReference type="NCBI Taxonomy" id="1032678"/>
    <lineage>
        <taxon>Eukaryota</taxon>
        <taxon>Fungi</taxon>
        <taxon>Dikarya</taxon>
        <taxon>Ascomycota</taxon>
        <taxon>Pezizomycotina</taxon>
        <taxon>Pezizomycetes</taxon>
        <taxon>Pezizales</taxon>
        <taxon>Discinaceae</taxon>
        <taxon>Discina</taxon>
    </lineage>
</organism>
<evidence type="ECO:0000256" key="1">
    <source>
        <dbReference type="SAM" id="Coils"/>
    </source>
</evidence>
<reference evidence="3 4" key="1">
    <citation type="submission" date="2024-02" db="EMBL/GenBank/DDBJ databases">
        <title>Discinaceae phylogenomics.</title>
        <authorList>
            <person name="Dirks A.C."/>
            <person name="James T.Y."/>
        </authorList>
    </citation>
    <scope>NUCLEOTIDE SEQUENCE [LARGE SCALE GENOMIC DNA]</scope>
    <source>
        <strain evidence="3 4">ACD0624</strain>
    </source>
</reference>
<comment type="caution">
    <text evidence="3">The sequence shown here is derived from an EMBL/GenBank/DDBJ whole genome shotgun (WGS) entry which is preliminary data.</text>
</comment>
<evidence type="ECO:0000313" key="4">
    <source>
        <dbReference type="Proteomes" id="UP001447188"/>
    </source>
</evidence>
<dbReference type="InterPro" id="IPR037221">
    <property type="entry name" value="H-type_lectin_dom_sf"/>
</dbReference>
<gene>
    <name evidence="3" type="ORF">Q9L58_006983</name>
</gene>
<dbReference type="SUPFAM" id="SSF141086">
    <property type="entry name" value="Agglutinin HPA-like"/>
    <property type="match status" value="1"/>
</dbReference>
<sequence length="356" mass="40160">MSSPNPPHNTTPYKPPPYLLAHWTAAELESQFAVFCDSLSYVENAPELVFERLVTGLNIAFDTTASQTRATLDQLLREKKTLQNTVDQLRLELAELNAKNPEKEKPVAVVGDLIRNLPATHLGAPRDIPIEDKWTRLRFKFVAGNRHVNVKVKTSTFGTPAGPGAYTWADIDPVDPEFQSGRETIQSNPTSLLVKTEQKFEFVDQFLTLPKVLVWFTDISYRGPLSIQVLVTELTKTGFTLQIVRGERSILQSVGVGWAAYPVSRTDISCGLFNTRNENEWKYPLLKTSGSIRHHQPQHQCKTLLAVNALDMEERKDFTLEATAKRLYELQMNWDIIAGPKHVRLYSVGITYLIIG</sequence>
<dbReference type="EMBL" id="JBBBZM010000104">
    <property type="protein sequence ID" value="KAL0634104.1"/>
    <property type="molecule type" value="Genomic_DNA"/>
</dbReference>
<dbReference type="InterPro" id="IPR019019">
    <property type="entry name" value="H-type_lectin_domain"/>
</dbReference>
<accession>A0ABR3GDR7</accession>
<keyword evidence="1" id="KW-0175">Coiled coil</keyword>
<name>A0ABR3GDR7_9PEZI</name>
<evidence type="ECO:0000259" key="2">
    <source>
        <dbReference type="Pfam" id="PF09458"/>
    </source>
</evidence>
<dbReference type="Proteomes" id="UP001447188">
    <property type="component" value="Unassembled WGS sequence"/>
</dbReference>
<protein>
    <recommendedName>
        <fullName evidence="2">H-type lectin domain-containing protein</fullName>
    </recommendedName>
</protein>
<feature type="coiled-coil region" evidence="1">
    <location>
        <begin position="65"/>
        <end position="99"/>
    </location>
</feature>
<proteinExistence type="predicted"/>
<dbReference type="Gene3D" id="2.60.40.2080">
    <property type="match status" value="1"/>
</dbReference>
<dbReference type="Pfam" id="PF09458">
    <property type="entry name" value="H_lectin"/>
    <property type="match status" value="1"/>
</dbReference>
<feature type="domain" description="H-type lectin" evidence="2">
    <location>
        <begin position="198"/>
        <end position="261"/>
    </location>
</feature>
<keyword evidence="4" id="KW-1185">Reference proteome</keyword>
<evidence type="ECO:0000313" key="3">
    <source>
        <dbReference type="EMBL" id="KAL0634104.1"/>
    </source>
</evidence>